<keyword evidence="1" id="KW-1133">Transmembrane helix</keyword>
<feature type="signal peptide" evidence="2">
    <location>
        <begin position="1"/>
        <end position="28"/>
    </location>
</feature>
<keyword evidence="2" id="KW-0732">Signal</keyword>
<dbReference type="AlphaFoldDB" id="F4PJX7"/>
<dbReference type="Proteomes" id="UP000007797">
    <property type="component" value="Unassembled WGS sequence"/>
</dbReference>
<keyword evidence="4" id="KW-1185">Reference proteome</keyword>
<evidence type="ECO:0008006" key="5">
    <source>
        <dbReference type="Google" id="ProtNLM"/>
    </source>
</evidence>
<organism evidence="3 4">
    <name type="scientific">Cavenderia fasciculata</name>
    <name type="common">Slime mold</name>
    <name type="synonym">Dictyostelium fasciculatum</name>
    <dbReference type="NCBI Taxonomy" id="261658"/>
    <lineage>
        <taxon>Eukaryota</taxon>
        <taxon>Amoebozoa</taxon>
        <taxon>Evosea</taxon>
        <taxon>Eumycetozoa</taxon>
        <taxon>Dictyostelia</taxon>
        <taxon>Acytosteliales</taxon>
        <taxon>Cavenderiaceae</taxon>
        <taxon>Cavenderia</taxon>
    </lineage>
</organism>
<feature type="transmembrane region" description="Helical" evidence="1">
    <location>
        <begin position="488"/>
        <end position="510"/>
    </location>
</feature>
<accession>F4PJX7</accession>
<evidence type="ECO:0000313" key="3">
    <source>
        <dbReference type="EMBL" id="EGG23901.1"/>
    </source>
</evidence>
<reference evidence="4" key="1">
    <citation type="journal article" date="2011" name="Genome Res.">
        <title>Phylogeny-wide analysis of social amoeba genomes highlights ancient origins for complex intercellular communication.</title>
        <authorList>
            <person name="Heidel A.J."/>
            <person name="Lawal H.M."/>
            <person name="Felder M."/>
            <person name="Schilde C."/>
            <person name="Helps N.R."/>
            <person name="Tunggal B."/>
            <person name="Rivero F."/>
            <person name="John U."/>
            <person name="Schleicher M."/>
            <person name="Eichinger L."/>
            <person name="Platzer M."/>
            <person name="Noegel A.A."/>
            <person name="Schaap P."/>
            <person name="Gloeckner G."/>
        </authorList>
    </citation>
    <scope>NUCLEOTIDE SEQUENCE [LARGE SCALE GENOMIC DNA]</scope>
    <source>
        <strain evidence="4">SH3</strain>
    </source>
</reference>
<dbReference type="KEGG" id="dfa:DFA_06039"/>
<name>F4PJX7_CACFS</name>
<evidence type="ECO:0000256" key="1">
    <source>
        <dbReference type="SAM" id="Phobius"/>
    </source>
</evidence>
<protein>
    <recommendedName>
        <fullName evidence="5">Transmembrane protein</fullName>
    </recommendedName>
</protein>
<gene>
    <name evidence="3" type="ORF">DFA_06039</name>
</gene>
<keyword evidence="1" id="KW-0472">Membrane</keyword>
<dbReference type="RefSeq" id="XP_004361752.1">
    <property type="nucleotide sequence ID" value="XM_004361695.1"/>
</dbReference>
<feature type="chain" id="PRO_5003315354" description="Transmembrane protein" evidence="2">
    <location>
        <begin position="29"/>
        <end position="519"/>
    </location>
</feature>
<sequence>MFISTHNKYYYQTTICLLVFVIITLASPQDIPPSLSPCNVNIDSRSTVLPGQPCGSSMSSNACPTFADAMAQCINNSTNITLTVYPDNYIGSSNTAAISLTPIPGFNGTRVLNIVNYLVRQSVGIDLSNTVASFIQASTDVEVYVQGVYFFNTAQDIKTFPGAIMSINSTSSNASFTMEEAFVNQITSTVPGALFYINASPSSTLSLITCVVGGIVGTSGAVVYGTDGLSVSIQASTFQNITSNGSGPGTLVYIRDSTISMSSLYIKLSTITESAIHIERSTATIESSNAFGIEQDYNYPDPVVYFFGGQSNVTISSGSLTTDISVIKIEGGSSVYMFNTMFTSCKCPYLVSVGNSTALLNATLMTMNNITSHSIIAENSSYVELDGASFFFSTPGPKQEGVLIYVEESRVVINQTNIQSYYNYSSYFACDEESNVTVDSGHSIMYLTAVYNTDYVAAESCTPHFFSCEIRGLEECEKEPFEWEPVDIVLVLIGCLAVVIISLAIFLKIYHQRHQYTQL</sequence>
<dbReference type="EMBL" id="GL883007">
    <property type="protein sequence ID" value="EGG23901.1"/>
    <property type="molecule type" value="Genomic_DNA"/>
</dbReference>
<evidence type="ECO:0000313" key="4">
    <source>
        <dbReference type="Proteomes" id="UP000007797"/>
    </source>
</evidence>
<keyword evidence="1" id="KW-0812">Transmembrane</keyword>
<evidence type="ECO:0000256" key="2">
    <source>
        <dbReference type="SAM" id="SignalP"/>
    </source>
</evidence>
<proteinExistence type="predicted"/>
<dbReference type="GeneID" id="14876525"/>